<comment type="caution">
    <text evidence="1">The sequence shown here is derived from an EMBL/GenBank/DDBJ whole genome shotgun (WGS) entry which is preliminary data.</text>
</comment>
<gene>
    <name evidence="1" type="ORF">GCM10023185_36930</name>
</gene>
<protein>
    <submittedName>
        <fullName evidence="1">Uncharacterized protein</fullName>
    </submittedName>
</protein>
<evidence type="ECO:0000313" key="1">
    <source>
        <dbReference type="EMBL" id="GAA4366063.1"/>
    </source>
</evidence>
<name>A0ABP8IQ15_9BACT</name>
<dbReference type="Proteomes" id="UP001501153">
    <property type="component" value="Unassembled WGS sequence"/>
</dbReference>
<evidence type="ECO:0000313" key="2">
    <source>
        <dbReference type="Proteomes" id="UP001501153"/>
    </source>
</evidence>
<proteinExistence type="predicted"/>
<accession>A0ABP8IQ15</accession>
<sequence>MWIILRFNPLTHFFTPHKATTHMVPSPHISAPLGFPDLTLSVPYADVLRYAQFRLLMLPKGELKSFCEQHELPYTSIVGLKNSSLKREEPRLLQRLLRHLDVATELIRIPPNSVSPRFLFPSQEALTTFQKQLKCFDSGTPPLPGAENAAGHAAAPTP</sequence>
<dbReference type="EMBL" id="BAABGZ010000075">
    <property type="protein sequence ID" value="GAA4366063.1"/>
    <property type="molecule type" value="Genomic_DNA"/>
</dbReference>
<reference evidence="2" key="1">
    <citation type="journal article" date="2019" name="Int. J. Syst. Evol. Microbiol.">
        <title>The Global Catalogue of Microorganisms (GCM) 10K type strain sequencing project: providing services to taxonomists for standard genome sequencing and annotation.</title>
        <authorList>
            <consortium name="The Broad Institute Genomics Platform"/>
            <consortium name="The Broad Institute Genome Sequencing Center for Infectious Disease"/>
            <person name="Wu L."/>
            <person name="Ma J."/>
        </authorList>
    </citation>
    <scope>NUCLEOTIDE SEQUENCE [LARGE SCALE GENOMIC DNA]</scope>
    <source>
        <strain evidence="2">JCM 17923</strain>
    </source>
</reference>
<keyword evidence="2" id="KW-1185">Reference proteome</keyword>
<organism evidence="1 2">
    <name type="scientific">Hymenobacter saemangeumensis</name>
    <dbReference type="NCBI Taxonomy" id="1084522"/>
    <lineage>
        <taxon>Bacteria</taxon>
        <taxon>Pseudomonadati</taxon>
        <taxon>Bacteroidota</taxon>
        <taxon>Cytophagia</taxon>
        <taxon>Cytophagales</taxon>
        <taxon>Hymenobacteraceae</taxon>
        <taxon>Hymenobacter</taxon>
    </lineage>
</organism>